<dbReference type="GO" id="GO:0035101">
    <property type="term" value="C:FACT complex"/>
    <property type="evidence" value="ECO:0007669"/>
    <property type="project" value="UniProtKB-UniRule"/>
</dbReference>
<evidence type="ECO:0000256" key="5">
    <source>
        <dbReference type="ARBA" id="ARBA00023015"/>
    </source>
</evidence>
<accession>A0A3S5FEA0</accession>
<keyword evidence="6" id="KW-0175">Coiled coil</keyword>
<evidence type="ECO:0000256" key="4">
    <source>
        <dbReference type="ARBA" id="ARBA00022763"/>
    </source>
</evidence>
<keyword evidence="3 10" id="KW-0235">DNA replication</keyword>
<dbReference type="GO" id="GO:0006368">
    <property type="term" value="P:transcription elongation by RNA polymerase II"/>
    <property type="evidence" value="ECO:0007669"/>
    <property type="project" value="TreeGrafter"/>
</dbReference>
<evidence type="ECO:0000256" key="2">
    <source>
        <dbReference type="ARBA" id="ARBA00022454"/>
    </source>
</evidence>
<comment type="subcellular location">
    <subcellularLocation>
        <location evidence="10">Nucleus</location>
    </subcellularLocation>
    <subcellularLocation>
        <location evidence="10">Chromosome</location>
    </subcellularLocation>
</comment>
<evidence type="ECO:0000256" key="7">
    <source>
        <dbReference type="ARBA" id="ARBA00023163"/>
    </source>
</evidence>
<gene>
    <name evidence="12" type="ORF">PXEA_LOCUS17442</name>
</gene>
<proteinExistence type="inferred from homology"/>
<dbReference type="GO" id="GO:0006260">
    <property type="term" value="P:DNA replication"/>
    <property type="evidence" value="ECO:0007669"/>
    <property type="project" value="UniProtKB-KW"/>
</dbReference>
<comment type="caution">
    <text evidence="12">The sequence shown here is derived from an EMBL/GenBank/DDBJ whole genome shotgun (WGS) entry which is preliminary data.</text>
</comment>
<feature type="domain" description="Histone chaperone RTT106/FACT complex subunit SPT16-like middle" evidence="11">
    <location>
        <begin position="2"/>
        <end position="86"/>
    </location>
</feature>
<keyword evidence="2 10" id="KW-0158">Chromosome</keyword>
<sequence length="119" mass="13668">MESTVLLMPTSSCLVSLTEWPAFVLPLDEVEFVMFERVSLSIRSFDMVFVFKDYKRKPAMVNSIPATSLDLVKEWLVSCDLYYAEGSKSLNWPKLMKTIVDDPEVFLEQDGWAFISPDD</sequence>
<dbReference type="GO" id="GO:0031491">
    <property type="term" value="F:nucleosome binding"/>
    <property type="evidence" value="ECO:0007669"/>
    <property type="project" value="TreeGrafter"/>
</dbReference>
<dbReference type="OrthoDB" id="10251642at2759"/>
<dbReference type="FunFam" id="2.30.29.30:FF:000017">
    <property type="entry name" value="FACT complex subunit SPT16"/>
    <property type="match status" value="1"/>
</dbReference>
<organism evidence="12 13">
    <name type="scientific">Protopolystoma xenopodis</name>
    <dbReference type="NCBI Taxonomy" id="117903"/>
    <lineage>
        <taxon>Eukaryota</taxon>
        <taxon>Metazoa</taxon>
        <taxon>Spiralia</taxon>
        <taxon>Lophotrochozoa</taxon>
        <taxon>Platyhelminthes</taxon>
        <taxon>Monogenea</taxon>
        <taxon>Polyopisthocotylea</taxon>
        <taxon>Polystomatidea</taxon>
        <taxon>Polystomatidae</taxon>
        <taxon>Protopolystoma</taxon>
    </lineage>
</organism>
<dbReference type="PANTHER" id="PTHR13980:SF15">
    <property type="entry name" value="FACT COMPLEX SUBUNIT SPT16"/>
    <property type="match status" value="1"/>
</dbReference>
<keyword evidence="5 10" id="KW-0805">Transcription regulation</keyword>
<evidence type="ECO:0000256" key="3">
    <source>
        <dbReference type="ARBA" id="ARBA00022705"/>
    </source>
</evidence>
<evidence type="ECO:0000256" key="6">
    <source>
        <dbReference type="ARBA" id="ARBA00023054"/>
    </source>
</evidence>
<evidence type="ECO:0000256" key="10">
    <source>
        <dbReference type="RuleBase" id="RU367052"/>
    </source>
</evidence>
<comment type="subunit">
    <text evidence="10">Component of the FACT complex.</text>
</comment>
<dbReference type="GO" id="GO:0006281">
    <property type="term" value="P:DNA repair"/>
    <property type="evidence" value="ECO:0007669"/>
    <property type="project" value="UniProtKB-UniRule"/>
</dbReference>
<evidence type="ECO:0000313" key="12">
    <source>
        <dbReference type="EMBL" id="VEL24002.1"/>
    </source>
</evidence>
<comment type="similarity">
    <text evidence="1 10">Belongs to the peptidase M24 family. SPT16 subfamily.</text>
</comment>
<dbReference type="PANTHER" id="PTHR13980">
    <property type="entry name" value="CDC68 RELATED"/>
    <property type="match status" value="1"/>
</dbReference>
<dbReference type="Gene3D" id="2.30.29.30">
    <property type="entry name" value="Pleckstrin-homology domain (PH domain)/Phosphotyrosine-binding domain (PTB)"/>
    <property type="match status" value="1"/>
</dbReference>
<keyword evidence="13" id="KW-1185">Reference proteome</keyword>
<dbReference type="InterPro" id="IPR040258">
    <property type="entry name" value="Spt16"/>
</dbReference>
<comment type="function">
    <text evidence="10">Component of the FACT complex, a general chromatin factor that acts to reorganize nucleosomes. The FACT complex is involved in multiple processes that require DNA as a template such as mRNA elongation, DNA replication and DNA repair. During transcription elongation the FACT complex acts as a histone chaperone that both destabilizes and restores nucleosomal structure. It facilitates the passage of RNA polymerase II and transcription by promoting the dissociation of one histone H2A-H2B dimer from the nucleosome, then subsequently promotes the reestablishment of the nucleosome following the passage of RNA polymerase II.</text>
</comment>
<protein>
    <recommendedName>
        <fullName evidence="10">FACT complex subunit</fullName>
    </recommendedName>
</protein>
<evidence type="ECO:0000256" key="1">
    <source>
        <dbReference type="ARBA" id="ARBA00010779"/>
    </source>
</evidence>
<evidence type="ECO:0000256" key="9">
    <source>
        <dbReference type="ARBA" id="ARBA00023242"/>
    </source>
</evidence>
<keyword evidence="7 10" id="KW-0804">Transcription</keyword>
<dbReference type="EMBL" id="CAAALY010065215">
    <property type="protein sequence ID" value="VEL24002.1"/>
    <property type="molecule type" value="Genomic_DNA"/>
</dbReference>
<dbReference type="AlphaFoldDB" id="A0A3S5FEA0"/>
<feature type="non-terminal residue" evidence="12">
    <location>
        <position position="1"/>
    </location>
</feature>
<dbReference type="InterPro" id="IPR013719">
    <property type="entry name" value="RTT106/SPT16-like_middle_dom"/>
</dbReference>
<name>A0A3S5FEA0_9PLAT</name>
<evidence type="ECO:0000256" key="8">
    <source>
        <dbReference type="ARBA" id="ARBA00023204"/>
    </source>
</evidence>
<dbReference type="InterPro" id="IPR011993">
    <property type="entry name" value="PH-like_dom_sf"/>
</dbReference>
<keyword evidence="8 10" id="KW-0234">DNA repair</keyword>
<keyword evidence="9 10" id="KW-0539">Nucleus</keyword>
<evidence type="ECO:0000259" key="11">
    <source>
        <dbReference type="SMART" id="SM01287"/>
    </source>
</evidence>
<dbReference type="Proteomes" id="UP000784294">
    <property type="component" value="Unassembled WGS sequence"/>
</dbReference>
<evidence type="ECO:0000313" key="13">
    <source>
        <dbReference type="Proteomes" id="UP000784294"/>
    </source>
</evidence>
<dbReference type="SMART" id="SM01287">
    <property type="entry name" value="Rtt106"/>
    <property type="match status" value="1"/>
</dbReference>
<dbReference type="Pfam" id="PF08512">
    <property type="entry name" value="Rttp106-like_middle"/>
    <property type="match status" value="1"/>
</dbReference>
<keyword evidence="4 10" id="KW-0227">DNA damage</keyword>
<reference evidence="12" key="1">
    <citation type="submission" date="2018-11" db="EMBL/GenBank/DDBJ databases">
        <authorList>
            <consortium name="Pathogen Informatics"/>
        </authorList>
    </citation>
    <scope>NUCLEOTIDE SEQUENCE</scope>
</reference>